<gene>
    <name evidence="7" type="primary">vsr</name>
    <name evidence="7" type="ORF">NFI95_16115</name>
</gene>
<dbReference type="EMBL" id="JAMSKV010000019">
    <property type="protein sequence ID" value="MCQ8279968.1"/>
    <property type="molecule type" value="Genomic_DNA"/>
</dbReference>
<dbReference type="InterPro" id="IPR004603">
    <property type="entry name" value="DNA_mismatch_endonuc_vsr"/>
</dbReference>
<comment type="similarity">
    <text evidence="6">Belongs to the Vsr family.</text>
</comment>
<keyword evidence="2 7" id="KW-0255">Endonuclease</keyword>
<name>A0ABT1WB59_9PROT</name>
<reference evidence="7 8" key="1">
    <citation type="submission" date="2022-06" db="EMBL/GenBank/DDBJ databases">
        <title>Endosaccharibacter gen. nov., sp. nov., endophytic bacteria isolated from sugarcane.</title>
        <authorList>
            <person name="Pitiwittayakul N."/>
            <person name="Yukphan P."/>
            <person name="Charoenyingcharoen P."/>
            <person name="Tanasupawat S."/>
        </authorList>
    </citation>
    <scope>NUCLEOTIDE SEQUENCE [LARGE SCALE GENOMIC DNA]</scope>
    <source>
        <strain evidence="7 8">KSS8</strain>
    </source>
</reference>
<dbReference type="Gene3D" id="3.40.960.10">
    <property type="entry name" value="VSR Endonuclease"/>
    <property type="match status" value="1"/>
</dbReference>
<evidence type="ECO:0000256" key="3">
    <source>
        <dbReference type="ARBA" id="ARBA00022763"/>
    </source>
</evidence>
<accession>A0ABT1WB59</accession>
<keyword evidence="8" id="KW-1185">Reference proteome</keyword>
<proteinExistence type="inferred from homology"/>
<dbReference type="NCBIfam" id="TIGR00632">
    <property type="entry name" value="vsr"/>
    <property type="match status" value="1"/>
</dbReference>
<comment type="caution">
    <text evidence="7">The sequence shown here is derived from an EMBL/GenBank/DDBJ whole genome shotgun (WGS) entry which is preliminary data.</text>
</comment>
<dbReference type="RefSeq" id="WP_422865458.1">
    <property type="nucleotide sequence ID" value="NZ_JAMSKV010000019.1"/>
</dbReference>
<dbReference type="Proteomes" id="UP001524587">
    <property type="component" value="Unassembled WGS sequence"/>
</dbReference>
<evidence type="ECO:0000256" key="2">
    <source>
        <dbReference type="ARBA" id="ARBA00022759"/>
    </source>
</evidence>
<evidence type="ECO:0000256" key="1">
    <source>
        <dbReference type="ARBA" id="ARBA00022722"/>
    </source>
</evidence>
<evidence type="ECO:0000256" key="5">
    <source>
        <dbReference type="ARBA" id="ARBA00023204"/>
    </source>
</evidence>
<dbReference type="InterPro" id="IPR011335">
    <property type="entry name" value="Restrct_endonuc-II-like"/>
</dbReference>
<evidence type="ECO:0000313" key="7">
    <source>
        <dbReference type="EMBL" id="MCQ8279968.1"/>
    </source>
</evidence>
<keyword evidence="5" id="KW-0234">DNA repair</keyword>
<dbReference type="SUPFAM" id="SSF52980">
    <property type="entry name" value="Restriction endonuclease-like"/>
    <property type="match status" value="1"/>
</dbReference>
<dbReference type="CDD" id="cd00221">
    <property type="entry name" value="Vsr"/>
    <property type="match status" value="1"/>
</dbReference>
<evidence type="ECO:0000256" key="4">
    <source>
        <dbReference type="ARBA" id="ARBA00022801"/>
    </source>
</evidence>
<evidence type="ECO:0000256" key="6">
    <source>
        <dbReference type="ARBA" id="ARBA00029466"/>
    </source>
</evidence>
<keyword evidence="4" id="KW-0378">Hydrolase</keyword>
<protein>
    <submittedName>
        <fullName evidence="7">DNA mismatch endonuclease Vsr</fullName>
    </submittedName>
</protein>
<sequence length="149" mass="17306">MLVRRLAHGLGYRFRLHRRDLPGTPDIIFPRFKKVIFVHGCFWHRHDCRLGGRLPTTRPEYWLPKLARNVERDRMAEAELARLGWSVLVIWECETRNTAALQDRLRLWLSPKDRARQVDAAGARWCEGVHHGEGVAAEAVHGLDRSGRL</sequence>
<organism evidence="7 8">
    <name type="scientific">Endosaccharibacter trunci</name>
    <dbReference type="NCBI Taxonomy" id="2812733"/>
    <lineage>
        <taxon>Bacteria</taxon>
        <taxon>Pseudomonadati</taxon>
        <taxon>Pseudomonadota</taxon>
        <taxon>Alphaproteobacteria</taxon>
        <taxon>Acetobacterales</taxon>
        <taxon>Acetobacteraceae</taxon>
        <taxon>Endosaccharibacter</taxon>
    </lineage>
</organism>
<dbReference type="Pfam" id="PF03852">
    <property type="entry name" value="Vsr"/>
    <property type="match status" value="1"/>
</dbReference>
<dbReference type="GO" id="GO:0004519">
    <property type="term" value="F:endonuclease activity"/>
    <property type="evidence" value="ECO:0007669"/>
    <property type="project" value="UniProtKB-KW"/>
</dbReference>
<keyword evidence="3" id="KW-0227">DNA damage</keyword>
<evidence type="ECO:0000313" key="8">
    <source>
        <dbReference type="Proteomes" id="UP001524587"/>
    </source>
</evidence>
<keyword evidence="1" id="KW-0540">Nuclease</keyword>